<evidence type="ECO:0000313" key="2">
    <source>
        <dbReference type="EMBL" id="EMA69270.1"/>
    </source>
</evidence>
<dbReference type="Proteomes" id="UP000011546">
    <property type="component" value="Unassembled WGS sequence"/>
</dbReference>
<name>M0PKI3_9EURY</name>
<gene>
    <name evidence="2" type="ORF">C468_01845</name>
</gene>
<sequence length="94" mass="10191">MPVDTAAVLDVVTDLELSTWRYKHNGGATHMGPMAEEFYAAFELGDDDEHIATVDADGVALAAIQDLASNKTGVVSPPYRSDQMIASLHRRRSC</sequence>
<proteinExistence type="predicted"/>
<keyword evidence="3" id="KW-1185">Reference proteome</keyword>
<dbReference type="Pfam" id="PF13884">
    <property type="entry name" value="Peptidase_S74"/>
    <property type="match status" value="1"/>
</dbReference>
<dbReference type="AlphaFoldDB" id="M0PKI3"/>
<dbReference type="InterPro" id="IPR030392">
    <property type="entry name" value="S74_ICA"/>
</dbReference>
<organism evidence="2 3">
    <name type="scientific">Halorubrum kocurii JCM 14978</name>
    <dbReference type="NCBI Taxonomy" id="1230456"/>
    <lineage>
        <taxon>Archaea</taxon>
        <taxon>Methanobacteriati</taxon>
        <taxon>Methanobacteriota</taxon>
        <taxon>Stenosarchaea group</taxon>
        <taxon>Halobacteria</taxon>
        <taxon>Halobacteriales</taxon>
        <taxon>Haloferacaceae</taxon>
        <taxon>Halorubrum</taxon>
    </lineage>
</organism>
<dbReference type="PATRIC" id="fig|1230456.3.peg.351"/>
<accession>M0PKI3</accession>
<feature type="domain" description="Peptidase S74" evidence="1">
    <location>
        <begin position="2"/>
        <end position="43"/>
    </location>
</feature>
<reference evidence="2 3" key="1">
    <citation type="journal article" date="2014" name="PLoS Genet.">
        <title>Phylogenetically driven sequencing of extremely halophilic archaea reveals strategies for static and dynamic osmo-response.</title>
        <authorList>
            <person name="Becker E.A."/>
            <person name="Seitzer P.M."/>
            <person name="Tritt A."/>
            <person name="Larsen D."/>
            <person name="Krusor M."/>
            <person name="Yao A.I."/>
            <person name="Wu D."/>
            <person name="Madern D."/>
            <person name="Eisen J.A."/>
            <person name="Darling A.E."/>
            <person name="Facciotti M.T."/>
        </authorList>
    </citation>
    <scope>NUCLEOTIDE SEQUENCE [LARGE SCALE GENOMIC DNA]</scope>
    <source>
        <strain evidence="2 3">JCM 14978</strain>
    </source>
</reference>
<evidence type="ECO:0000313" key="3">
    <source>
        <dbReference type="Proteomes" id="UP000011546"/>
    </source>
</evidence>
<evidence type="ECO:0000259" key="1">
    <source>
        <dbReference type="Pfam" id="PF13884"/>
    </source>
</evidence>
<comment type="caution">
    <text evidence="2">The sequence shown here is derived from an EMBL/GenBank/DDBJ whole genome shotgun (WGS) entry which is preliminary data.</text>
</comment>
<protein>
    <recommendedName>
        <fullName evidence="1">Peptidase S74 domain-containing protein</fullName>
    </recommendedName>
</protein>
<dbReference type="EMBL" id="AOJH01000012">
    <property type="protein sequence ID" value="EMA69270.1"/>
    <property type="molecule type" value="Genomic_DNA"/>
</dbReference>
<dbReference type="OrthoDB" id="243791at2157"/>